<comment type="caution">
    <text evidence="2">The sequence shown here is derived from an EMBL/GenBank/DDBJ whole genome shotgun (WGS) entry which is preliminary data.</text>
</comment>
<gene>
    <name evidence="2" type="ORF">KDL28_08140</name>
</gene>
<protein>
    <submittedName>
        <fullName evidence="2">VOC family protein</fullName>
    </submittedName>
</protein>
<evidence type="ECO:0000259" key="1">
    <source>
        <dbReference type="PROSITE" id="PS51819"/>
    </source>
</evidence>
<organism evidence="2 3">
    <name type="scientific">Pseudonocardia humida</name>
    <dbReference type="NCBI Taxonomy" id="2800819"/>
    <lineage>
        <taxon>Bacteria</taxon>
        <taxon>Bacillati</taxon>
        <taxon>Actinomycetota</taxon>
        <taxon>Actinomycetes</taxon>
        <taxon>Pseudonocardiales</taxon>
        <taxon>Pseudonocardiaceae</taxon>
        <taxon>Pseudonocardia</taxon>
    </lineage>
</organism>
<evidence type="ECO:0000313" key="2">
    <source>
        <dbReference type="EMBL" id="MCO1655026.1"/>
    </source>
</evidence>
<dbReference type="SUPFAM" id="SSF54593">
    <property type="entry name" value="Glyoxalase/Bleomycin resistance protein/Dihydroxybiphenyl dioxygenase"/>
    <property type="match status" value="1"/>
</dbReference>
<sequence>MPTTIQPIILTTDAERLAAFYAGLLGATETRRVPADGPVFFIGLTVDDAEVGVVADASVDTTVTPRVLISIDVPDVDALLDRVGELGGKVLGPPNDMAWGQRVAHVQDPDGNPVNLTQPI</sequence>
<accession>A0ABT0ZWC3</accession>
<dbReference type="InterPro" id="IPR052164">
    <property type="entry name" value="Anthracycline_SecMetBiosynth"/>
</dbReference>
<dbReference type="PROSITE" id="PS51819">
    <property type="entry name" value="VOC"/>
    <property type="match status" value="1"/>
</dbReference>
<reference evidence="2" key="1">
    <citation type="submission" date="2021-04" db="EMBL/GenBank/DDBJ databases">
        <title>Pseudonocardia sp. nov., isolated from sandy soil of mangrove forest.</title>
        <authorList>
            <person name="Zan Z."/>
            <person name="Huang R."/>
            <person name="Liu W."/>
        </authorList>
    </citation>
    <scope>NUCLEOTIDE SEQUENCE</scope>
    <source>
        <strain evidence="2">S2-4</strain>
    </source>
</reference>
<dbReference type="InterPro" id="IPR029068">
    <property type="entry name" value="Glyas_Bleomycin-R_OHBP_Dase"/>
</dbReference>
<dbReference type="PANTHER" id="PTHR33993:SF14">
    <property type="entry name" value="GB|AAF24581.1"/>
    <property type="match status" value="1"/>
</dbReference>
<dbReference type="EMBL" id="JAGSOV010000017">
    <property type="protein sequence ID" value="MCO1655026.1"/>
    <property type="molecule type" value="Genomic_DNA"/>
</dbReference>
<dbReference type="Proteomes" id="UP001165283">
    <property type="component" value="Unassembled WGS sequence"/>
</dbReference>
<keyword evidence="3" id="KW-1185">Reference proteome</keyword>
<dbReference type="Pfam" id="PF00903">
    <property type="entry name" value="Glyoxalase"/>
    <property type="match status" value="1"/>
</dbReference>
<dbReference type="PANTHER" id="PTHR33993">
    <property type="entry name" value="GLYOXALASE-RELATED"/>
    <property type="match status" value="1"/>
</dbReference>
<dbReference type="InterPro" id="IPR037523">
    <property type="entry name" value="VOC_core"/>
</dbReference>
<dbReference type="InterPro" id="IPR004360">
    <property type="entry name" value="Glyas_Fos-R_dOase_dom"/>
</dbReference>
<dbReference type="RefSeq" id="WP_252436767.1">
    <property type="nucleotide sequence ID" value="NZ_JAGSOV010000017.1"/>
</dbReference>
<dbReference type="Gene3D" id="3.10.180.10">
    <property type="entry name" value="2,3-Dihydroxybiphenyl 1,2-Dioxygenase, domain 1"/>
    <property type="match status" value="1"/>
</dbReference>
<name>A0ABT0ZWC3_9PSEU</name>
<proteinExistence type="predicted"/>
<evidence type="ECO:0000313" key="3">
    <source>
        <dbReference type="Proteomes" id="UP001165283"/>
    </source>
</evidence>
<feature type="domain" description="VOC" evidence="1">
    <location>
        <begin position="1"/>
        <end position="119"/>
    </location>
</feature>